<dbReference type="EMBL" id="JABBFW010000016">
    <property type="protein sequence ID" value="NML17216.1"/>
    <property type="molecule type" value="Genomic_DNA"/>
</dbReference>
<evidence type="ECO:0000259" key="4">
    <source>
        <dbReference type="PROSITE" id="PS00083"/>
    </source>
</evidence>
<dbReference type="InterPro" id="IPR015889">
    <property type="entry name" value="Intradiol_dOase_core"/>
</dbReference>
<reference evidence="5 6" key="1">
    <citation type="submission" date="2020-04" db="EMBL/GenBank/DDBJ databases">
        <title>Azohydromonas sp. isolated from soil.</title>
        <authorList>
            <person name="Dahal R.H."/>
        </authorList>
    </citation>
    <scope>NUCLEOTIDE SEQUENCE [LARGE SCALE GENOMIC DNA]</scope>
    <source>
        <strain evidence="5 6">G-1-1-14</strain>
    </source>
</reference>
<protein>
    <submittedName>
        <fullName evidence="5">Intradiol ring-cleavage dioxygenase</fullName>
    </submittedName>
</protein>
<name>A0A848FDW5_9BURK</name>
<dbReference type="InterPro" id="IPR050770">
    <property type="entry name" value="Intradiol_RC_Dioxygenase"/>
</dbReference>
<evidence type="ECO:0000256" key="2">
    <source>
        <dbReference type="ARBA" id="ARBA00022964"/>
    </source>
</evidence>
<dbReference type="SUPFAM" id="SSF49482">
    <property type="entry name" value="Aromatic compound dioxygenase"/>
    <property type="match status" value="1"/>
</dbReference>
<dbReference type="Pfam" id="PF00775">
    <property type="entry name" value="Dioxygenase_C"/>
    <property type="match status" value="1"/>
</dbReference>
<evidence type="ECO:0000256" key="1">
    <source>
        <dbReference type="ARBA" id="ARBA00007825"/>
    </source>
</evidence>
<gene>
    <name evidence="5" type="ORF">HHL10_19770</name>
</gene>
<dbReference type="Gene3D" id="2.60.130.10">
    <property type="entry name" value="Aromatic compound dioxygenase"/>
    <property type="match status" value="1"/>
</dbReference>
<proteinExistence type="inferred from homology"/>
<dbReference type="PANTHER" id="PTHR33711:SF9">
    <property type="entry name" value="PROTOCATECHUATE 3,4-DIOXYGENASE ALPHA CHAIN"/>
    <property type="match status" value="1"/>
</dbReference>
<dbReference type="RefSeq" id="WP_169162123.1">
    <property type="nucleotide sequence ID" value="NZ_JABBFW010000016.1"/>
</dbReference>
<evidence type="ECO:0000313" key="6">
    <source>
        <dbReference type="Proteomes" id="UP000574067"/>
    </source>
</evidence>
<dbReference type="GO" id="GO:0008199">
    <property type="term" value="F:ferric iron binding"/>
    <property type="evidence" value="ECO:0007669"/>
    <property type="project" value="InterPro"/>
</dbReference>
<dbReference type="AlphaFoldDB" id="A0A848FDW5"/>
<organism evidence="5 6">
    <name type="scientific">Azohydromonas caseinilytica</name>
    <dbReference type="NCBI Taxonomy" id="2728836"/>
    <lineage>
        <taxon>Bacteria</taxon>
        <taxon>Pseudomonadati</taxon>
        <taxon>Pseudomonadota</taxon>
        <taxon>Betaproteobacteria</taxon>
        <taxon>Burkholderiales</taxon>
        <taxon>Sphaerotilaceae</taxon>
        <taxon>Azohydromonas</taxon>
    </lineage>
</organism>
<evidence type="ECO:0000313" key="5">
    <source>
        <dbReference type="EMBL" id="NML17216.1"/>
    </source>
</evidence>
<comment type="caution">
    <text evidence="5">The sequence shown here is derived from an EMBL/GenBank/DDBJ whole genome shotgun (WGS) entry which is preliminary data.</text>
</comment>
<keyword evidence="3" id="KW-0560">Oxidoreductase</keyword>
<dbReference type="PANTHER" id="PTHR33711">
    <property type="entry name" value="DIOXYGENASE, PUTATIVE (AFU_ORTHOLOGUE AFUA_2G02910)-RELATED"/>
    <property type="match status" value="1"/>
</dbReference>
<dbReference type="GO" id="GO:0018578">
    <property type="term" value="F:protocatechuate 3,4-dioxygenase activity"/>
    <property type="evidence" value="ECO:0007669"/>
    <property type="project" value="InterPro"/>
</dbReference>
<dbReference type="InterPro" id="IPR039387">
    <property type="entry name" value="3_4-PCD"/>
</dbReference>
<dbReference type="InterPro" id="IPR000627">
    <property type="entry name" value="Intradiol_dOase_C"/>
</dbReference>
<accession>A0A848FDW5</accession>
<dbReference type="CDD" id="cd03459">
    <property type="entry name" value="3_4-PCD"/>
    <property type="match status" value="1"/>
</dbReference>
<dbReference type="PROSITE" id="PS51318">
    <property type="entry name" value="TAT"/>
    <property type="match status" value="1"/>
</dbReference>
<keyword evidence="2 5" id="KW-0223">Dioxygenase</keyword>
<dbReference type="PROSITE" id="PS00083">
    <property type="entry name" value="INTRADIOL_DIOXYGENAS"/>
    <property type="match status" value="1"/>
</dbReference>
<dbReference type="InterPro" id="IPR006311">
    <property type="entry name" value="TAT_signal"/>
</dbReference>
<sequence>MTSRIALPLRRQLLARLAAGLAVTALPPAGRAAARLRPTPAQTEGPFYPVRFGEDTDADLLAHGARRYMGAQPCWVSGTVTDTAGMPLAGAVVEIWQCDGQGHYHHPGDGDRADPAFQGFGRVLTGADGGYHFHTIRPVAYAGRAPHIHFKVRALGRELLTTQLYVEGDPGNARDGLWRRLSAAEREAVTRPFVAGPDGLACEFPLVVEA</sequence>
<feature type="domain" description="Intradiol ring-cleavage dioxygenases" evidence="4">
    <location>
        <begin position="76"/>
        <end position="104"/>
    </location>
</feature>
<evidence type="ECO:0000256" key="3">
    <source>
        <dbReference type="ARBA" id="ARBA00023002"/>
    </source>
</evidence>
<comment type="similarity">
    <text evidence="1">Belongs to the intradiol ring-cleavage dioxygenase family.</text>
</comment>
<dbReference type="Proteomes" id="UP000574067">
    <property type="component" value="Unassembled WGS sequence"/>
</dbReference>
<keyword evidence="6" id="KW-1185">Reference proteome</keyword>